<feature type="chain" id="PRO_5037387430" evidence="3">
    <location>
        <begin position="21"/>
        <end position="143"/>
    </location>
</feature>
<sequence>MANYILISFTFATLLTLGSTLTCYYCSGNNCESNTCNTVTALDNGVPSINTNQAANVCLKVSWTKGEESIYDKHCAYDSTVGGDASKIVEGCNVVTGSGDGTVTGGPIMTVCKCKTDNCNGAKQNGASVIIVALVCFLASFMR</sequence>
<keyword evidence="4" id="KW-1185">Reference proteome</keyword>
<evidence type="ECO:0000256" key="2">
    <source>
        <dbReference type="SAM" id="Phobius"/>
    </source>
</evidence>
<accession>A0A914UNI8</accession>
<dbReference type="PANTHER" id="PTHR33562">
    <property type="entry name" value="ATILLA, ISOFORM B-RELATED-RELATED"/>
    <property type="match status" value="1"/>
</dbReference>
<dbReference type="Proteomes" id="UP000887566">
    <property type="component" value="Unplaced"/>
</dbReference>
<evidence type="ECO:0000313" key="5">
    <source>
        <dbReference type="WBParaSite" id="PSAMB.scaffold11028size3652.g33808.t1"/>
    </source>
</evidence>
<feature type="transmembrane region" description="Helical" evidence="2">
    <location>
        <begin position="125"/>
        <end position="142"/>
    </location>
</feature>
<keyword evidence="1 3" id="KW-0732">Signal</keyword>
<organism evidence="4 5">
    <name type="scientific">Plectus sambesii</name>
    <dbReference type="NCBI Taxonomy" id="2011161"/>
    <lineage>
        <taxon>Eukaryota</taxon>
        <taxon>Metazoa</taxon>
        <taxon>Ecdysozoa</taxon>
        <taxon>Nematoda</taxon>
        <taxon>Chromadorea</taxon>
        <taxon>Plectida</taxon>
        <taxon>Plectina</taxon>
        <taxon>Plectoidea</taxon>
        <taxon>Plectidae</taxon>
        <taxon>Plectus</taxon>
    </lineage>
</organism>
<evidence type="ECO:0000256" key="3">
    <source>
        <dbReference type="SAM" id="SignalP"/>
    </source>
</evidence>
<keyword evidence="2" id="KW-0472">Membrane</keyword>
<reference evidence="5" key="1">
    <citation type="submission" date="2022-11" db="UniProtKB">
        <authorList>
            <consortium name="WormBaseParasite"/>
        </authorList>
    </citation>
    <scope>IDENTIFICATION</scope>
</reference>
<keyword evidence="2" id="KW-1133">Transmembrane helix</keyword>
<dbReference type="PANTHER" id="PTHR33562:SF28">
    <property type="entry name" value="PROTEIN QUIVER"/>
    <property type="match status" value="1"/>
</dbReference>
<evidence type="ECO:0000256" key="1">
    <source>
        <dbReference type="ARBA" id="ARBA00022729"/>
    </source>
</evidence>
<dbReference type="WBParaSite" id="PSAMB.scaffold11028size3652.g33808.t1">
    <property type="protein sequence ID" value="PSAMB.scaffold11028size3652.g33808.t1"/>
    <property type="gene ID" value="PSAMB.scaffold11028size3652.g33808"/>
</dbReference>
<keyword evidence="2" id="KW-0812">Transmembrane</keyword>
<dbReference type="AlphaFoldDB" id="A0A914UNI8"/>
<proteinExistence type="predicted"/>
<name>A0A914UNI8_9BILA</name>
<evidence type="ECO:0000313" key="4">
    <source>
        <dbReference type="Proteomes" id="UP000887566"/>
    </source>
</evidence>
<dbReference type="InterPro" id="IPR050975">
    <property type="entry name" value="Sleep_regulator"/>
</dbReference>
<feature type="signal peptide" evidence="3">
    <location>
        <begin position="1"/>
        <end position="20"/>
    </location>
</feature>
<protein>
    <submittedName>
        <fullName evidence="5">Protein quiver</fullName>
    </submittedName>
</protein>